<dbReference type="RefSeq" id="WP_156331938.1">
    <property type="nucleotide sequence ID" value="NZ_CP159837.1"/>
</dbReference>
<keyword evidence="2" id="KW-0808">Transferase</keyword>
<dbReference type="InterPro" id="IPR000863">
    <property type="entry name" value="Sulfotransferase_dom"/>
</dbReference>
<name>A0AAU8JG15_9CYAN</name>
<evidence type="ECO:0000256" key="2">
    <source>
        <dbReference type="ARBA" id="ARBA00022679"/>
    </source>
</evidence>
<proteinExistence type="inferred from homology"/>
<dbReference type="Gene3D" id="3.40.50.300">
    <property type="entry name" value="P-loop containing nucleotide triphosphate hydrolases"/>
    <property type="match status" value="1"/>
</dbReference>
<dbReference type="SUPFAM" id="SSF52540">
    <property type="entry name" value="P-loop containing nucleoside triphosphate hydrolases"/>
    <property type="match status" value="1"/>
</dbReference>
<comment type="similarity">
    <text evidence="1">Belongs to the sulfotransferase 1 family.</text>
</comment>
<evidence type="ECO:0000259" key="3">
    <source>
        <dbReference type="Pfam" id="PF00685"/>
    </source>
</evidence>
<evidence type="ECO:0000313" key="4">
    <source>
        <dbReference type="EMBL" id="XCM37696.1"/>
    </source>
</evidence>
<reference evidence="4" key="1">
    <citation type="submission" date="2024-07" db="EMBL/GenBank/DDBJ databases">
        <authorList>
            <person name="Kim Y.J."/>
            <person name="Jeong J.Y."/>
        </authorList>
    </citation>
    <scope>NUCLEOTIDE SEQUENCE</scope>
    <source>
        <strain evidence="4">GIHE-MW2</strain>
    </source>
</reference>
<dbReference type="InterPro" id="IPR027417">
    <property type="entry name" value="P-loop_NTPase"/>
</dbReference>
<organism evidence="4">
    <name type="scientific">Planktothricoides raciborskii GIHE-MW2</name>
    <dbReference type="NCBI Taxonomy" id="2792601"/>
    <lineage>
        <taxon>Bacteria</taxon>
        <taxon>Bacillati</taxon>
        <taxon>Cyanobacteriota</taxon>
        <taxon>Cyanophyceae</taxon>
        <taxon>Oscillatoriophycideae</taxon>
        <taxon>Oscillatoriales</taxon>
        <taxon>Oscillatoriaceae</taxon>
        <taxon>Planktothricoides</taxon>
    </lineage>
</organism>
<evidence type="ECO:0000256" key="1">
    <source>
        <dbReference type="ARBA" id="ARBA00005771"/>
    </source>
</evidence>
<dbReference type="EMBL" id="CP159837">
    <property type="protein sequence ID" value="XCM37696.1"/>
    <property type="molecule type" value="Genomic_DNA"/>
</dbReference>
<dbReference type="Pfam" id="PF00685">
    <property type="entry name" value="Sulfotransfer_1"/>
    <property type="match status" value="1"/>
</dbReference>
<accession>A0AAU8JG15</accession>
<sequence length="302" mass="35247">MENSQKNWIKHSQKRSFDMFTVDPTVDTYIISFPKCGRTWLKLMIGQAIVGHLGISNTNLLDTLLDSKFPLAKLHPSLPKIQFTHDDDPHWKKPNELMKTKTHYQNTKVIFLVRDPRDLVVSTYFEQKKRVQFWLNSLTETPHLQDYQERLNPYEGDLSSYLNEEVGSIDTIINFYNIWAKNKDVPREFLLTRYEDIHQNPHGELRRIIEFLGIANIKYEVLDEAVNYASFDNMRQMETAEMANSYSLKATDKNDPESYKTRKGTVGGFVEYLSSEEIQAINCKINQSLADLYGYKNSKQLT</sequence>
<dbReference type="AlphaFoldDB" id="A0AAU8JG15"/>
<dbReference type="PANTHER" id="PTHR11783">
    <property type="entry name" value="SULFOTRANSFERASE SULT"/>
    <property type="match status" value="1"/>
</dbReference>
<feature type="domain" description="Sulfotransferase" evidence="3">
    <location>
        <begin position="27"/>
        <end position="291"/>
    </location>
</feature>
<dbReference type="GO" id="GO:0008146">
    <property type="term" value="F:sulfotransferase activity"/>
    <property type="evidence" value="ECO:0007669"/>
    <property type="project" value="InterPro"/>
</dbReference>
<protein>
    <submittedName>
        <fullName evidence="4">Sulfotransferase domain-containing protein</fullName>
    </submittedName>
</protein>
<gene>
    <name evidence="4" type="ORF">ABWT76_000481</name>
</gene>